<dbReference type="InterPro" id="IPR025333">
    <property type="entry name" value="DUF4239"/>
</dbReference>
<reference evidence="2 3" key="1">
    <citation type="submission" date="2021-03" db="EMBL/GenBank/DDBJ databases">
        <title>Lysobacter sp. nov. isolated from soil of gangwondo yeongwol, south Korea.</title>
        <authorList>
            <person name="Kim K.R."/>
            <person name="Kim K.H."/>
            <person name="Jeon C.O."/>
        </authorList>
    </citation>
    <scope>NUCLEOTIDE SEQUENCE [LARGE SCALE GENOMIC DNA]</scope>
    <source>
        <strain evidence="2 3">R19</strain>
    </source>
</reference>
<dbReference type="Pfam" id="PF14023">
    <property type="entry name" value="Bestrophin-like"/>
    <property type="match status" value="1"/>
</dbReference>
<proteinExistence type="predicted"/>
<accession>A0A974XZH4</accession>
<sequence length="257" mass="27727">MHLELIVLAAASVLLVGMLVFSELGRRLAAARLARDPKGVKGTGSAAAAVFGLLGLLLAFTFSGAAGRFEARRHLITEEANDIGTAYLRIDLVPGPAQPELRALFRRYVDVRAVTYRQSSLADSQARLAEAADLQARIWAAALAGCRRPEAATPCTMLLLPALNAMFDITTTRAMATENHPPLVIFLMLAALSLVGALLVGHDMAANRERPWLHPIVFATIISLSVYVILDLEFPHLGLIRVDSADHVISDLRSTMD</sequence>
<organism evidence="2 3">
    <name type="scientific">Agrilutibacter solisilvae</name>
    <dbReference type="NCBI Taxonomy" id="2763317"/>
    <lineage>
        <taxon>Bacteria</taxon>
        <taxon>Pseudomonadati</taxon>
        <taxon>Pseudomonadota</taxon>
        <taxon>Gammaproteobacteria</taxon>
        <taxon>Lysobacterales</taxon>
        <taxon>Lysobacteraceae</taxon>
        <taxon>Agrilutibacter</taxon>
    </lineage>
</organism>
<feature type="transmembrane region" description="Helical" evidence="1">
    <location>
        <begin position="212"/>
        <end position="230"/>
    </location>
</feature>
<name>A0A974XZH4_9GAMM</name>
<evidence type="ECO:0000256" key="1">
    <source>
        <dbReference type="SAM" id="Phobius"/>
    </source>
</evidence>
<dbReference type="AlphaFoldDB" id="A0A974XZH4"/>
<keyword evidence="1" id="KW-0812">Transmembrane</keyword>
<keyword evidence="3" id="KW-1185">Reference proteome</keyword>
<dbReference type="KEGG" id="lsf:I8J32_013640"/>
<dbReference type="Proteomes" id="UP000639274">
    <property type="component" value="Chromosome"/>
</dbReference>
<keyword evidence="1" id="KW-0472">Membrane</keyword>
<dbReference type="RefSeq" id="WP_200615615.1">
    <property type="nucleotide sequence ID" value="NZ_CP071518.1"/>
</dbReference>
<evidence type="ECO:0008006" key="4">
    <source>
        <dbReference type="Google" id="ProtNLM"/>
    </source>
</evidence>
<protein>
    <recommendedName>
        <fullName evidence="4">DUF4239 domain-containing protein</fullName>
    </recommendedName>
</protein>
<evidence type="ECO:0000313" key="3">
    <source>
        <dbReference type="Proteomes" id="UP000639274"/>
    </source>
</evidence>
<dbReference type="EMBL" id="CP071518">
    <property type="protein sequence ID" value="QSX77763.1"/>
    <property type="molecule type" value="Genomic_DNA"/>
</dbReference>
<feature type="transmembrane region" description="Helical" evidence="1">
    <location>
        <begin position="44"/>
        <end position="66"/>
    </location>
</feature>
<gene>
    <name evidence="2" type="ORF">I8J32_013640</name>
</gene>
<feature type="transmembrane region" description="Helical" evidence="1">
    <location>
        <begin position="183"/>
        <end position="200"/>
    </location>
</feature>
<evidence type="ECO:0000313" key="2">
    <source>
        <dbReference type="EMBL" id="QSX77763.1"/>
    </source>
</evidence>
<keyword evidence="1" id="KW-1133">Transmembrane helix</keyword>